<dbReference type="Pfam" id="PF08703">
    <property type="entry name" value="PLC-beta_C"/>
    <property type="match status" value="1"/>
</dbReference>
<dbReference type="PIRSF" id="PIRSF000956">
    <property type="entry name" value="PLC-beta"/>
    <property type="match status" value="1"/>
</dbReference>
<comment type="cofactor">
    <cofactor evidence="9">
        <name>Ca(2+)</name>
        <dbReference type="ChEBI" id="CHEBI:29108"/>
    </cofactor>
    <text evidence="9">Binds 1 Ca(2+) ion per subunit.</text>
</comment>
<dbReference type="AlphaFoldDB" id="A0A8C3MKZ4"/>
<dbReference type="CDD" id="cd08591">
    <property type="entry name" value="PI-PLCc_beta"/>
    <property type="match status" value="1"/>
</dbReference>
<feature type="region of interest" description="Disordered" evidence="10">
    <location>
        <begin position="292"/>
        <end position="315"/>
    </location>
</feature>
<keyword evidence="7" id="KW-0442">Lipid degradation</keyword>
<feature type="active site" evidence="8">
    <location>
        <position position="407"/>
    </location>
</feature>
<evidence type="ECO:0000256" key="6">
    <source>
        <dbReference type="ARBA" id="ARBA00023726"/>
    </source>
</evidence>
<dbReference type="InterPro" id="IPR014815">
    <property type="entry name" value="PLC-beta_C"/>
</dbReference>
<dbReference type="EC" id="3.1.4.11" evidence="7"/>
<dbReference type="GO" id="GO:0005509">
    <property type="term" value="F:calcium ion binding"/>
    <property type="evidence" value="ECO:0007669"/>
    <property type="project" value="UniProtKB-UniRule"/>
</dbReference>
<feature type="compositionally biased region" description="Gly residues" evidence="10">
    <location>
        <begin position="18"/>
        <end position="28"/>
    </location>
</feature>
<organism evidence="11 12">
    <name type="scientific">Geospiza parvula</name>
    <name type="common">Small tree-finch</name>
    <name type="synonym">Camarhynchus parvulus</name>
    <dbReference type="NCBI Taxonomy" id="87175"/>
    <lineage>
        <taxon>Eukaryota</taxon>
        <taxon>Metazoa</taxon>
        <taxon>Chordata</taxon>
        <taxon>Craniata</taxon>
        <taxon>Vertebrata</taxon>
        <taxon>Euteleostomi</taxon>
        <taxon>Archelosauria</taxon>
        <taxon>Archosauria</taxon>
        <taxon>Dinosauria</taxon>
        <taxon>Saurischia</taxon>
        <taxon>Theropoda</taxon>
        <taxon>Coelurosauria</taxon>
        <taxon>Aves</taxon>
        <taxon>Neognathae</taxon>
        <taxon>Neoaves</taxon>
        <taxon>Telluraves</taxon>
        <taxon>Australaves</taxon>
        <taxon>Passeriformes</taxon>
        <taxon>Thraupidae</taxon>
        <taxon>Camarhynchus</taxon>
    </lineage>
</organism>
<keyword evidence="3 9" id="KW-0106">Calcium</keyword>
<dbReference type="Pfam" id="PF00387">
    <property type="entry name" value="PI-PLC-Y"/>
    <property type="match status" value="1"/>
</dbReference>
<dbReference type="Gene3D" id="1.20.1230.10">
    <property type="entry name" value="Phospholipase C beta, distal C-terminal domain"/>
    <property type="match status" value="2"/>
</dbReference>
<dbReference type="PANTHER" id="PTHR10336">
    <property type="entry name" value="PHOSPHOINOSITIDE-SPECIFIC PHOSPHOLIPASE C FAMILY PROTEIN"/>
    <property type="match status" value="1"/>
</dbReference>
<accession>A0A8C3MKZ4</accession>
<feature type="compositionally biased region" description="Acidic residues" evidence="10">
    <location>
        <begin position="510"/>
        <end position="519"/>
    </location>
</feature>
<feature type="binding site" evidence="9">
    <location>
        <position position="390"/>
    </location>
    <ligand>
        <name>Ca(2+)</name>
        <dbReference type="ChEBI" id="CHEBI:29108"/>
    </ligand>
</feature>
<evidence type="ECO:0000256" key="4">
    <source>
        <dbReference type="ARBA" id="ARBA00023224"/>
    </source>
</evidence>
<dbReference type="PRINTS" id="PR00390">
    <property type="entry name" value="PHPHLIPASEC"/>
</dbReference>
<dbReference type="GO" id="GO:0005516">
    <property type="term" value="F:calmodulin binding"/>
    <property type="evidence" value="ECO:0007669"/>
    <property type="project" value="TreeGrafter"/>
</dbReference>
<evidence type="ECO:0000313" key="11">
    <source>
        <dbReference type="Ensembl" id="ENSCPVP00000007715.2"/>
    </source>
</evidence>
<feature type="region of interest" description="Disordered" evidence="10">
    <location>
        <begin position="831"/>
        <end position="890"/>
    </location>
</feature>
<dbReference type="Pfam" id="PF00388">
    <property type="entry name" value="PI-PLC-X"/>
    <property type="match status" value="1"/>
</dbReference>
<dbReference type="InterPro" id="IPR053945">
    <property type="entry name" value="PLCB1-4-like_EFh"/>
</dbReference>
<keyword evidence="9" id="KW-0479">Metal-binding</keyword>
<keyword evidence="2 7" id="KW-0378">Hydrolase</keyword>
<dbReference type="SUPFAM" id="SSF50729">
    <property type="entry name" value="PH domain-like"/>
    <property type="match status" value="1"/>
</dbReference>
<evidence type="ECO:0000256" key="1">
    <source>
        <dbReference type="ARBA" id="ARBA00022553"/>
    </source>
</evidence>
<dbReference type="InterPro" id="IPR017946">
    <property type="entry name" value="PLC-like_Pdiesterase_TIM-brl"/>
</dbReference>
<dbReference type="GO" id="GO:0007186">
    <property type="term" value="P:G protein-coupled receptor signaling pathway"/>
    <property type="evidence" value="ECO:0007669"/>
    <property type="project" value="TreeGrafter"/>
</dbReference>
<feature type="active site" evidence="8">
    <location>
        <position position="360"/>
    </location>
</feature>
<keyword evidence="1" id="KW-0597">Phosphoprotein</keyword>
<dbReference type="InterPro" id="IPR001192">
    <property type="entry name" value="PI-PLC_fam"/>
</dbReference>
<evidence type="ECO:0000256" key="7">
    <source>
        <dbReference type="PIRNR" id="PIRNR000956"/>
    </source>
</evidence>
<feature type="region of interest" description="Disordered" evidence="10">
    <location>
        <begin position="493"/>
        <end position="534"/>
    </location>
</feature>
<dbReference type="Gene3D" id="2.30.29.240">
    <property type="match status" value="1"/>
</dbReference>
<evidence type="ECO:0000256" key="2">
    <source>
        <dbReference type="ARBA" id="ARBA00022801"/>
    </source>
</evidence>
<dbReference type="SUPFAM" id="SSF69989">
    <property type="entry name" value="C-terminal domain of PLC-beta"/>
    <property type="match status" value="1"/>
</dbReference>
<dbReference type="PROSITE" id="PS50008">
    <property type="entry name" value="PIPLC_Y_DOMAIN"/>
    <property type="match status" value="1"/>
</dbReference>
<feature type="region of interest" description="Disordered" evidence="10">
    <location>
        <begin position="1"/>
        <end position="52"/>
    </location>
</feature>
<dbReference type="GO" id="GO:0016042">
    <property type="term" value="P:lipid catabolic process"/>
    <property type="evidence" value="ECO:0007669"/>
    <property type="project" value="UniProtKB-KW"/>
</dbReference>
<dbReference type="PROSITE" id="PS50007">
    <property type="entry name" value="PIPLC_X_DOMAIN"/>
    <property type="match status" value="1"/>
</dbReference>
<dbReference type="InterPro" id="IPR001711">
    <property type="entry name" value="PLipase_C_Pinositol-sp_Y"/>
</dbReference>
<evidence type="ECO:0000256" key="8">
    <source>
        <dbReference type="PIRSR" id="PIRSR000956-1"/>
    </source>
</evidence>
<feature type="compositionally biased region" description="Low complexity" evidence="10">
    <location>
        <begin position="29"/>
        <end position="44"/>
    </location>
</feature>
<dbReference type="Ensembl" id="ENSCPVT00000008006.2">
    <property type="protein sequence ID" value="ENSCPVP00000007715.2"/>
    <property type="gene ID" value="ENSCPVG00000005624.2"/>
</dbReference>
<evidence type="ECO:0000256" key="3">
    <source>
        <dbReference type="ARBA" id="ARBA00022837"/>
    </source>
</evidence>
<dbReference type="SUPFAM" id="SSF51695">
    <property type="entry name" value="PLC-like phosphodiesterases"/>
    <property type="match status" value="1"/>
</dbReference>
<accession>A0A8U8C3K8</accession>
<dbReference type="InterPro" id="IPR037862">
    <property type="entry name" value="PLC-beta_PH"/>
</dbReference>
<dbReference type="GO" id="GO:0048015">
    <property type="term" value="P:phosphatidylinositol-mediated signaling"/>
    <property type="evidence" value="ECO:0007669"/>
    <property type="project" value="TreeGrafter"/>
</dbReference>
<dbReference type="InterPro" id="IPR035892">
    <property type="entry name" value="C2_domain_sf"/>
</dbReference>
<dbReference type="Pfam" id="PF17787">
    <property type="entry name" value="PH_14"/>
    <property type="match status" value="1"/>
</dbReference>
<dbReference type="Pfam" id="PF22631">
    <property type="entry name" value="PLCB1-4-like_EFh"/>
    <property type="match status" value="1"/>
</dbReference>
<feature type="region of interest" description="Disordered" evidence="10">
    <location>
        <begin position="1062"/>
        <end position="1085"/>
    </location>
</feature>
<feature type="binding site" evidence="9">
    <location>
        <position position="392"/>
    </location>
    <ligand>
        <name>Ca(2+)</name>
        <dbReference type="ChEBI" id="CHEBI:29108"/>
    </ligand>
</feature>
<feature type="binding site" evidence="9">
    <location>
        <position position="441"/>
    </location>
    <ligand>
        <name>Ca(2+)</name>
        <dbReference type="ChEBI" id="CHEBI:29108"/>
    </ligand>
</feature>
<dbReference type="SMART" id="SM00239">
    <property type="entry name" value="C2"/>
    <property type="match status" value="1"/>
</dbReference>
<dbReference type="GO" id="GO:0051209">
    <property type="term" value="P:release of sequestered calcium ion into cytosol"/>
    <property type="evidence" value="ECO:0007669"/>
    <property type="project" value="TreeGrafter"/>
</dbReference>
<dbReference type="SMART" id="SM00148">
    <property type="entry name" value="PLCXc"/>
    <property type="match status" value="1"/>
</dbReference>
<dbReference type="CDD" id="cd00275">
    <property type="entry name" value="C2_PLC_like"/>
    <property type="match status" value="1"/>
</dbReference>
<dbReference type="InterPro" id="IPR000008">
    <property type="entry name" value="C2_dom"/>
</dbReference>
<proteinExistence type="predicted"/>
<comment type="catalytic activity">
    <reaction evidence="5">
        <text>a 1,2-diacyl-sn-glycero-3-phospho-(1D-myo-inositol-4,5-bisphosphate) + H2O = 1D-myo-inositol 1,4,5-trisphosphate + a 1,2-diacyl-sn-glycerol + H(+)</text>
        <dbReference type="Rhea" id="RHEA:33179"/>
        <dbReference type="ChEBI" id="CHEBI:15377"/>
        <dbReference type="ChEBI" id="CHEBI:15378"/>
        <dbReference type="ChEBI" id="CHEBI:17815"/>
        <dbReference type="ChEBI" id="CHEBI:58456"/>
        <dbReference type="ChEBI" id="CHEBI:203600"/>
        <dbReference type="EC" id="3.1.4.11"/>
    </reaction>
    <physiologicalReaction direction="left-to-right" evidence="5">
        <dbReference type="Rhea" id="RHEA:33180"/>
    </physiologicalReaction>
</comment>
<dbReference type="SUPFAM" id="SSF49562">
    <property type="entry name" value="C2 domain (Calcium/lipid-binding domain, CaLB)"/>
    <property type="match status" value="1"/>
</dbReference>
<keyword evidence="12" id="KW-1185">Reference proteome</keyword>
<dbReference type="Gene3D" id="2.60.40.150">
    <property type="entry name" value="C2 domain"/>
    <property type="match status" value="1"/>
</dbReference>
<feature type="binding site" evidence="9">
    <location>
        <position position="361"/>
    </location>
    <ligand>
        <name>Ca(2+)</name>
        <dbReference type="ChEBI" id="CHEBI:29108"/>
    </ligand>
</feature>
<feature type="compositionally biased region" description="Pro residues" evidence="10">
    <location>
        <begin position="1"/>
        <end position="15"/>
    </location>
</feature>
<dbReference type="GO" id="GO:0004435">
    <property type="term" value="F:phosphatidylinositol-4,5-bisphosphate phospholipase C activity"/>
    <property type="evidence" value="ECO:0007669"/>
    <property type="project" value="UniProtKB-UniRule"/>
</dbReference>
<reference evidence="11" key="2">
    <citation type="submission" date="2025-09" db="UniProtKB">
        <authorList>
            <consortium name="Ensembl"/>
        </authorList>
    </citation>
    <scope>IDENTIFICATION</scope>
</reference>
<comment type="catalytic activity">
    <reaction evidence="6">
        <text>a 1,2-diacyl-sn-glycero-3-phospho-(1D-myo-inositol) + H2O = 1D-myo-inositol 1-phosphate + a 1,2-diacyl-sn-glycerol + H(+)</text>
        <dbReference type="Rhea" id="RHEA:43484"/>
        <dbReference type="ChEBI" id="CHEBI:15377"/>
        <dbReference type="ChEBI" id="CHEBI:15378"/>
        <dbReference type="ChEBI" id="CHEBI:17815"/>
        <dbReference type="ChEBI" id="CHEBI:57880"/>
        <dbReference type="ChEBI" id="CHEBI:58433"/>
    </reaction>
    <physiologicalReaction direction="left-to-right" evidence="6">
        <dbReference type="Rhea" id="RHEA:43485"/>
    </physiologicalReaction>
</comment>
<keyword evidence="4 7" id="KW-0807">Transducer</keyword>
<dbReference type="Proteomes" id="UP000694382">
    <property type="component" value="Unassembled WGS sequence"/>
</dbReference>
<reference evidence="11" key="1">
    <citation type="submission" date="2025-08" db="UniProtKB">
        <authorList>
            <consortium name="Ensembl"/>
        </authorList>
    </citation>
    <scope>IDENTIFICATION</scope>
</reference>
<dbReference type="InterPro" id="IPR016280">
    <property type="entry name" value="PLC-beta"/>
</dbReference>
<feature type="compositionally biased region" description="Basic residues" evidence="10">
    <location>
        <begin position="299"/>
        <end position="308"/>
    </location>
</feature>
<dbReference type="PROSITE" id="PS50004">
    <property type="entry name" value="C2"/>
    <property type="match status" value="1"/>
</dbReference>
<sequence>MAAPLPVPVPVPEPEPGSGSGSGSGSVPGPGSVLGPAPGSVPGSVPGPDPAPVPVPVPVPSALPLEPPRVPELLVRGSKFIRWEEEPPSHTPVTLRVDPDGFFLYWTGPSAEVELLDLCSVRDTRTGRFARAPKDPRTRAALSFGVPGGPPPQRLLTVVHGPDLVTLGFLTLVAVRDGEAQVWTEELFRLATNILARNPSRNTLLRKAYTKLTLQLNPDGRIPVKNILKMFSADKKRAEAALESCGLSCGRVGPEFGESQKIGGPKNKSGVPKNRESQKIGVIKIEIPKLGIPKNQGSKNRRAKKRRSQNGGSRKFGDLSLEGFCRYLGGDENGIIPPETLGLHQDMAQPLSSYFINSSHNTYLTAGQLTGLSSAEMYRQVLLSGCRCVELDCWQGRPPDEEPLVTHGFTMTTEVPFKEVIEAIAESAFKTSPFPVILSFENHVDSARQQAKMAEYCRSIFGAALLTEPLDKYPLEPGVPLPSPQELLGRILIKNKKRRPGGAPPQREADSEEEEEEEPLEMKKPTTDEGTAGSEVTATEAMSTLVTYVEPVKFKSFQAAQKRNRSFEMSTFVETKGLEQLTKSPLEFVEYNKRQLSRVYPKGTRVDSSNFHPQLFWNAGVQMAALNFQSLDVPLQLNLALFEANASSGFLLKPEPLRRPDKAFDPFVEERLDGIVANTLSVQVLSGQFLSDRRCGVFVELEVFGLPVDTRRRCRTRTCQGNPFNPVWDEEPLVLHKVVLPALASLRVAAYEEGGRLLGQRVLPVATLRSGYHYVPLRSDSNQPLLLPALLLLTRAGDHVPAGHQDVAEALSNPIRHLTLLDRRQRHLRALLGDPEPGGVPGPGGPPPRAPRPSPGPAPSPGPGKFGGRGRATPNLGGKPQNPLSFGVAPPGQRGDLIASVLTEVAPEPLEALRQHRGYLKLLQRHRSDLERLRKKHLRGLLGLGGGGAAGIGGFGGFFPNFGVFTPFFPQQGLGRGGAAGIGGFWVFSQILGFLPHFSPSRGSEGAAPLLQLREEQQQLELRRRREQLREAQQRLREVALEAQQAQLKRLRQTSEREKKELQKILERKRHSSISEARGGQGGYGGTGGDLGNFGGFGEFGGFYGEFWGDLGGFGGDLGQFLGEFWGILRWIWRGDIGGNSGGIWGGFWGDFEGIFGELGSLGGFVGFWGNSGEFLGEFGGILVVDLEGEYRGEFWGDFGEILGGILGGTPNCPLPSPGSCPRSTGATSTSR</sequence>
<dbReference type="SMART" id="SM00149">
    <property type="entry name" value="PLCYc"/>
    <property type="match status" value="1"/>
</dbReference>
<name>A0A8C3MKZ4_GEOPR</name>
<dbReference type="InterPro" id="IPR000909">
    <property type="entry name" value="PLipase_C_PInositol-sp_X_dom"/>
</dbReference>
<evidence type="ECO:0000256" key="9">
    <source>
        <dbReference type="PIRSR" id="PIRSR000956-2"/>
    </source>
</evidence>
<feature type="compositionally biased region" description="Pro residues" evidence="10">
    <location>
        <begin position="838"/>
        <end position="862"/>
    </location>
</feature>
<evidence type="ECO:0000256" key="5">
    <source>
        <dbReference type="ARBA" id="ARBA00023674"/>
    </source>
</evidence>
<evidence type="ECO:0000313" key="12">
    <source>
        <dbReference type="Proteomes" id="UP000694382"/>
    </source>
</evidence>
<protein>
    <recommendedName>
        <fullName evidence="7">1-phosphatidylinositol 4,5-bisphosphate phosphodiesterase</fullName>
        <ecNumber evidence="7">3.1.4.11</ecNumber>
    </recommendedName>
</protein>
<evidence type="ECO:0000256" key="10">
    <source>
        <dbReference type="SAM" id="MobiDB-lite"/>
    </source>
</evidence>
<dbReference type="GO" id="GO:0046488">
    <property type="term" value="P:phosphatidylinositol metabolic process"/>
    <property type="evidence" value="ECO:0007669"/>
    <property type="project" value="TreeGrafter"/>
</dbReference>
<dbReference type="InterPro" id="IPR042531">
    <property type="entry name" value="PLC-beta_C_sf"/>
</dbReference>
<dbReference type="Gene3D" id="3.20.20.190">
    <property type="entry name" value="Phosphatidylinositol (PI) phosphodiesterase"/>
    <property type="match status" value="1"/>
</dbReference>
<feature type="region of interest" description="Disordered" evidence="10">
    <location>
        <begin position="256"/>
        <end position="276"/>
    </location>
</feature>
<dbReference type="PANTHER" id="PTHR10336:SF11">
    <property type="entry name" value="1-PHOSPHATIDYLINOSITOL 4,5-BISPHOSPHATE PHOSPHODIESTERASE BETA-3"/>
    <property type="match status" value="1"/>
</dbReference>
<keyword evidence="7" id="KW-0443">Lipid metabolism</keyword>
<dbReference type="GO" id="GO:0005737">
    <property type="term" value="C:cytoplasm"/>
    <property type="evidence" value="ECO:0007669"/>
    <property type="project" value="TreeGrafter"/>
</dbReference>
<dbReference type="CDD" id="cd13361">
    <property type="entry name" value="PH_PLC_beta"/>
    <property type="match status" value="1"/>
</dbReference>